<evidence type="ECO:0000313" key="8">
    <source>
        <dbReference type="EMBL" id="KAG5625588.1"/>
    </source>
</evidence>
<dbReference type="GO" id="GO:0004252">
    <property type="term" value="F:serine-type endopeptidase activity"/>
    <property type="evidence" value="ECO:0007669"/>
    <property type="project" value="InterPro"/>
</dbReference>
<comment type="caution">
    <text evidence="8">The sequence shown here is derived from an EMBL/GenBank/DDBJ whole genome shotgun (WGS) entry which is preliminary data.</text>
</comment>
<dbReference type="PANTHER" id="PTHR43731">
    <property type="entry name" value="RHOMBOID PROTEASE"/>
    <property type="match status" value="1"/>
</dbReference>
<comment type="similarity">
    <text evidence="2">Belongs to the peptidase S54 family.</text>
</comment>
<dbReference type="Gene3D" id="1.20.1540.10">
    <property type="entry name" value="Rhomboid-like"/>
    <property type="match status" value="1"/>
</dbReference>
<evidence type="ECO:0000256" key="6">
    <source>
        <dbReference type="SAM" id="Phobius"/>
    </source>
</evidence>
<dbReference type="InterPro" id="IPR022764">
    <property type="entry name" value="Peptidase_S54_rhomboid_dom"/>
</dbReference>
<evidence type="ECO:0000256" key="5">
    <source>
        <dbReference type="ARBA" id="ARBA00023136"/>
    </source>
</evidence>
<evidence type="ECO:0000313" key="9">
    <source>
        <dbReference type="Proteomes" id="UP000824120"/>
    </source>
</evidence>
<gene>
    <name evidence="8" type="ORF">H5410_010806</name>
</gene>
<dbReference type="OrthoDB" id="418595at2759"/>
<evidence type="ECO:0000256" key="1">
    <source>
        <dbReference type="ARBA" id="ARBA00004141"/>
    </source>
</evidence>
<dbReference type="Pfam" id="PF01694">
    <property type="entry name" value="Rhomboid"/>
    <property type="match status" value="1"/>
</dbReference>
<keyword evidence="9" id="KW-1185">Reference proteome</keyword>
<dbReference type="EMBL" id="JACXVP010000002">
    <property type="protein sequence ID" value="KAG5625588.1"/>
    <property type="molecule type" value="Genomic_DNA"/>
</dbReference>
<organism evidence="8 9">
    <name type="scientific">Solanum commersonii</name>
    <name type="common">Commerson's wild potato</name>
    <name type="synonym">Commerson's nightshade</name>
    <dbReference type="NCBI Taxonomy" id="4109"/>
    <lineage>
        <taxon>Eukaryota</taxon>
        <taxon>Viridiplantae</taxon>
        <taxon>Streptophyta</taxon>
        <taxon>Embryophyta</taxon>
        <taxon>Tracheophyta</taxon>
        <taxon>Spermatophyta</taxon>
        <taxon>Magnoliopsida</taxon>
        <taxon>eudicotyledons</taxon>
        <taxon>Gunneridae</taxon>
        <taxon>Pentapetalae</taxon>
        <taxon>asterids</taxon>
        <taxon>lamiids</taxon>
        <taxon>Solanales</taxon>
        <taxon>Solanaceae</taxon>
        <taxon>Solanoideae</taxon>
        <taxon>Solaneae</taxon>
        <taxon>Solanum</taxon>
    </lineage>
</organism>
<dbReference type="InterPro" id="IPR050925">
    <property type="entry name" value="Rhomboid_protease_S54"/>
</dbReference>
<dbReference type="AlphaFoldDB" id="A0A9J6AMK1"/>
<evidence type="ECO:0000256" key="4">
    <source>
        <dbReference type="ARBA" id="ARBA00022989"/>
    </source>
</evidence>
<sequence>MSYWLSKAPAVGASGAIFGLVGSFAVFVLRHRGMVKGTEGDLRYIANVIVLNLAIGLMTKGIDNWGHLGGLIGGAATSWLLGPAWKIQSVSSEGRRVFADTAPIFSLIPTKRDES</sequence>
<dbReference type="PANTHER" id="PTHR43731:SF26">
    <property type="entry name" value="RHOMBOID-LIKE PROTEIN 10, CHLOROPLASTIC"/>
    <property type="match status" value="1"/>
</dbReference>
<keyword evidence="4 6" id="KW-1133">Transmembrane helix</keyword>
<proteinExistence type="inferred from homology"/>
<name>A0A9J6AMK1_SOLCO</name>
<feature type="transmembrane region" description="Helical" evidence="6">
    <location>
        <begin position="12"/>
        <end position="30"/>
    </location>
</feature>
<keyword evidence="5 6" id="KW-0472">Membrane</keyword>
<evidence type="ECO:0000256" key="2">
    <source>
        <dbReference type="ARBA" id="ARBA00009045"/>
    </source>
</evidence>
<protein>
    <recommendedName>
        <fullName evidence="7">Peptidase S54 rhomboid domain-containing protein</fullName>
    </recommendedName>
</protein>
<comment type="subcellular location">
    <subcellularLocation>
        <location evidence="1">Membrane</location>
        <topology evidence="1">Multi-pass membrane protein</topology>
    </subcellularLocation>
</comment>
<feature type="transmembrane region" description="Helical" evidence="6">
    <location>
        <begin position="42"/>
        <end position="59"/>
    </location>
</feature>
<keyword evidence="3 6" id="KW-0812">Transmembrane</keyword>
<feature type="domain" description="Peptidase S54 rhomboid" evidence="7">
    <location>
        <begin position="1"/>
        <end position="82"/>
    </location>
</feature>
<evidence type="ECO:0000256" key="3">
    <source>
        <dbReference type="ARBA" id="ARBA00022692"/>
    </source>
</evidence>
<dbReference type="SUPFAM" id="SSF144091">
    <property type="entry name" value="Rhomboid-like"/>
    <property type="match status" value="1"/>
</dbReference>
<accession>A0A9J6AMK1</accession>
<reference evidence="8 9" key="1">
    <citation type="submission" date="2020-09" db="EMBL/GenBank/DDBJ databases">
        <title>De no assembly of potato wild relative species, Solanum commersonii.</title>
        <authorList>
            <person name="Cho K."/>
        </authorList>
    </citation>
    <scope>NUCLEOTIDE SEQUENCE [LARGE SCALE GENOMIC DNA]</scope>
    <source>
        <strain evidence="8">LZ3.2</strain>
        <tissue evidence="8">Leaf</tissue>
    </source>
</reference>
<dbReference type="Proteomes" id="UP000824120">
    <property type="component" value="Chromosome 2"/>
</dbReference>
<dbReference type="GO" id="GO:0031969">
    <property type="term" value="C:chloroplast membrane"/>
    <property type="evidence" value="ECO:0007669"/>
    <property type="project" value="TreeGrafter"/>
</dbReference>
<evidence type="ECO:0000259" key="7">
    <source>
        <dbReference type="Pfam" id="PF01694"/>
    </source>
</evidence>
<dbReference type="InterPro" id="IPR035952">
    <property type="entry name" value="Rhomboid-like_sf"/>
</dbReference>